<dbReference type="Proteomes" id="UP001589896">
    <property type="component" value="Unassembled WGS sequence"/>
</dbReference>
<reference evidence="1 2" key="1">
    <citation type="submission" date="2024-09" db="EMBL/GenBank/DDBJ databases">
        <authorList>
            <person name="Sun Q."/>
            <person name="Mori K."/>
        </authorList>
    </citation>
    <scope>NUCLEOTIDE SEQUENCE [LARGE SCALE GENOMIC DNA]</scope>
    <source>
        <strain evidence="1 2">KCTC 23076</strain>
    </source>
</reference>
<proteinExistence type="predicted"/>
<dbReference type="RefSeq" id="WP_386670033.1">
    <property type="nucleotide sequence ID" value="NZ_JBHLTG010000003.1"/>
</dbReference>
<gene>
    <name evidence="1" type="ORF">ACFFGH_16090</name>
</gene>
<dbReference type="EMBL" id="JBHLTG010000003">
    <property type="protein sequence ID" value="MFC0679356.1"/>
    <property type="molecule type" value="Genomic_DNA"/>
</dbReference>
<name>A0ABV6RQV9_9GAMM</name>
<organism evidence="1 2">
    <name type="scientific">Lysobacter korlensis</name>
    <dbReference type="NCBI Taxonomy" id="553636"/>
    <lineage>
        <taxon>Bacteria</taxon>
        <taxon>Pseudomonadati</taxon>
        <taxon>Pseudomonadota</taxon>
        <taxon>Gammaproteobacteria</taxon>
        <taxon>Lysobacterales</taxon>
        <taxon>Lysobacteraceae</taxon>
        <taxon>Lysobacter</taxon>
    </lineage>
</organism>
<evidence type="ECO:0000313" key="2">
    <source>
        <dbReference type="Proteomes" id="UP001589896"/>
    </source>
</evidence>
<protein>
    <submittedName>
        <fullName evidence="1">Uncharacterized protein</fullName>
    </submittedName>
</protein>
<comment type="caution">
    <text evidence="1">The sequence shown here is derived from an EMBL/GenBank/DDBJ whole genome shotgun (WGS) entry which is preliminary data.</text>
</comment>
<keyword evidence="2" id="KW-1185">Reference proteome</keyword>
<sequence length="108" mass="11791">MSEWVRLADWKPVQAQLHEFRGRFTGDELLGGFDVARLDDGLTLTVRGLSHITATLEPRAHDVFEAAGVPNLDGLLVAFKRDDGGRITGLAIGPDSLHELPFQKVASN</sequence>
<evidence type="ECO:0000313" key="1">
    <source>
        <dbReference type="EMBL" id="MFC0679356.1"/>
    </source>
</evidence>
<accession>A0ABV6RQV9</accession>